<accession>A0A167AHP0</accession>
<dbReference type="EMBL" id="LSFN01000044">
    <property type="protein sequence ID" value="OAB71035.1"/>
    <property type="molecule type" value="Genomic_DNA"/>
</dbReference>
<dbReference type="InterPro" id="IPR016667">
    <property type="entry name" value="Caps_polysacc_synth_CpsB/CapC"/>
</dbReference>
<evidence type="ECO:0000256" key="1">
    <source>
        <dbReference type="ARBA" id="ARBA00005750"/>
    </source>
</evidence>
<dbReference type="InterPro" id="IPR016195">
    <property type="entry name" value="Pol/histidinol_Pase-like"/>
</dbReference>
<dbReference type="KEGG" id="pcx:LPB68_08820"/>
<dbReference type="PANTHER" id="PTHR39181:SF1">
    <property type="entry name" value="TYROSINE-PROTEIN PHOSPHATASE YWQE"/>
    <property type="match status" value="1"/>
</dbReference>
<evidence type="ECO:0000256" key="3">
    <source>
        <dbReference type="ARBA" id="ARBA00022912"/>
    </source>
</evidence>
<dbReference type="GO" id="GO:0004725">
    <property type="term" value="F:protein tyrosine phosphatase activity"/>
    <property type="evidence" value="ECO:0007669"/>
    <property type="project" value="UniProtKB-UniRule"/>
</dbReference>
<name>A0A167AHP0_9BACL</name>
<keyword evidence="7" id="KW-1185">Reference proteome</keyword>
<dbReference type="Proteomes" id="UP000077134">
    <property type="component" value="Unassembled WGS sequence"/>
</dbReference>
<dbReference type="Gene3D" id="3.20.20.140">
    <property type="entry name" value="Metal-dependent hydrolases"/>
    <property type="match status" value="1"/>
</dbReference>
<evidence type="ECO:0000313" key="7">
    <source>
        <dbReference type="Proteomes" id="UP000077134"/>
    </source>
</evidence>
<sequence>MIDIHCHILPGVDDGPPTLQQSIELSEMAVSSGISTIIATPHHLNGRYTTPSEVVKKAVDQLNLELSQRQISLQIKYGQEVHVHPLIIHELYQGKLCTLANSRYMLLELPFKRVPVYFNDVLHELKINHITPIIAHPERNAEIVHSPRLVDQLIKQGVLFQITAHSITGLFGRKVQKWCFHLCKKNYLHFISSDAHHVIRRNFALKESYATIGKIFGNALVNDLKLNAQLVVENLPIVTKEDEKVKRSSLLWR</sequence>
<reference evidence="6 7" key="1">
    <citation type="submission" date="2016-02" db="EMBL/GenBank/DDBJ databases">
        <title>Paenibacillus sp. LPB0068, isolated from Crassostrea gigas.</title>
        <authorList>
            <person name="Shin S.-K."/>
            <person name="Yi H."/>
        </authorList>
    </citation>
    <scope>NUCLEOTIDE SEQUENCE [LARGE SCALE GENOMIC DNA]</scope>
    <source>
        <strain evidence="6 7">LPB0068</strain>
    </source>
</reference>
<dbReference type="STRING" id="1763538.LPB68_08820"/>
<dbReference type="Pfam" id="PF19567">
    <property type="entry name" value="CpsB_CapC"/>
    <property type="match status" value="1"/>
</dbReference>
<evidence type="ECO:0000256" key="5">
    <source>
        <dbReference type="PIRNR" id="PIRNR016557"/>
    </source>
</evidence>
<keyword evidence="2 5" id="KW-0378">Hydrolase</keyword>
<evidence type="ECO:0000256" key="4">
    <source>
        <dbReference type="ARBA" id="ARBA00051722"/>
    </source>
</evidence>
<organism evidence="6 7">
    <name type="scientific">Paenibacillus crassostreae</name>
    <dbReference type="NCBI Taxonomy" id="1763538"/>
    <lineage>
        <taxon>Bacteria</taxon>
        <taxon>Bacillati</taxon>
        <taxon>Bacillota</taxon>
        <taxon>Bacilli</taxon>
        <taxon>Bacillales</taxon>
        <taxon>Paenibacillaceae</taxon>
        <taxon>Paenibacillus</taxon>
    </lineage>
</organism>
<dbReference type="SUPFAM" id="SSF89550">
    <property type="entry name" value="PHP domain-like"/>
    <property type="match status" value="1"/>
</dbReference>
<evidence type="ECO:0000313" key="6">
    <source>
        <dbReference type="EMBL" id="OAB71035.1"/>
    </source>
</evidence>
<keyword evidence="3 5" id="KW-0904">Protein phosphatase</keyword>
<dbReference type="OrthoDB" id="9788539at2"/>
<proteinExistence type="inferred from homology"/>
<dbReference type="GO" id="GO:0030145">
    <property type="term" value="F:manganese ion binding"/>
    <property type="evidence" value="ECO:0007669"/>
    <property type="project" value="UniProtKB-UniRule"/>
</dbReference>
<comment type="similarity">
    <text evidence="1 5">Belongs to the metallo-dependent hydrolases superfamily. CpsB/CapC family.</text>
</comment>
<comment type="caution">
    <text evidence="6">The sequence shown here is derived from an EMBL/GenBank/DDBJ whole genome shotgun (WGS) entry which is preliminary data.</text>
</comment>
<dbReference type="PIRSF" id="PIRSF016557">
    <property type="entry name" value="Caps_synth_CpsB"/>
    <property type="match status" value="1"/>
</dbReference>
<comment type="catalytic activity">
    <reaction evidence="4 5">
        <text>O-phospho-L-tyrosyl-[protein] + H2O = L-tyrosyl-[protein] + phosphate</text>
        <dbReference type="Rhea" id="RHEA:10684"/>
        <dbReference type="Rhea" id="RHEA-COMP:10136"/>
        <dbReference type="Rhea" id="RHEA-COMP:20101"/>
        <dbReference type="ChEBI" id="CHEBI:15377"/>
        <dbReference type="ChEBI" id="CHEBI:43474"/>
        <dbReference type="ChEBI" id="CHEBI:46858"/>
        <dbReference type="ChEBI" id="CHEBI:61978"/>
        <dbReference type="EC" id="3.1.3.48"/>
    </reaction>
</comment>
<dbReference type="EC" id="3.1.3.48" evidence="5"/>
<gene>
    <name evidence="6" type="ORF">PNBC_20970</name>
</gene>
<protein>
    <recommendedName>
        <fullName evidence="5">Tyrosine-protein phosphatase</fullName>
        <ecNumber evidence="5">3.1.3.48</ecNumber>
    </recommendedName>
</protein>
<dbReference type="AlphaFoldDB" id="A0A167AHP0"/>
<evidence type="ECO:0000256" key="2">
    <source>
        <dbReference type="ARBA" id="ARBA00022801"/>
    </source>
</evidence>
<dbReference type="PANTHER" id="PTHR39181">
    <property type="entry name" value="TYROSINE-PROTEIN PHOSPHATASE YWQE"/>
    <property type="match status" value="1"/>
</dbReference>
<dbReference type="RefSeq" id="WP_068661381.1">
    <property type="nucleotide sequence ID" value="NZ_CP017770.1"/>
</dbReference>